<evidence type="ECO:0008006" key="9">
    <source>
        <dbReference type="Google" id="ProtNLM"/>
    </source>
</evidence>
<evidence type="ECO:0000313" key="8">
    <source>
        <dbReference type="Proteomes" id="UP000178650"/>
    </source>
</evidence>
<keyword evidence="3" id="KW-0540">Nuclease</keyword>
<dbReference type="Proteomes" id="UP000178650">
    <property type="component" value="Unassembled WGS sequence"/>
</dbReference>
<evidence type="ECO:0000256" key="1">
    <source>
        <dbReference type="ARBA" id="ARBA00022553"/>
    </source>
</evidence>
<sequence>MKKSSSKRDYRDFLIDIAFSAEQAEKFIEGFTFESFSQDEKTKYAVIRALEIIGEAVKNVPQKFKNERKEIPWKDMADLRNELIHEYFGVNAKVVWKALKNDIPNIRDKMSKLLKELKINKLI</sequence>
<dbReference type="GO" id="GO:0004540">
    <property type="term" value="F:RNA nuclease activity"/>
    <property type="evidence" value="ECO:0007669"/>
    <property type="project" value="InterPro"/>
</dbReference>
<accession>A0A1G2IVU1</accession>
<evidence type="ECO:0000256" key="6">
    <source>
        <dbReference type="ARBA" id="ARBA00024207"/>
    </source>
</evidence>
<evidence type="ECO:0000256" key="4">
    <source>
        <dbReference type="ARBA" id="ARBA00022741"/>
    </source>
</evidence>
<dbReference type="EMBL" id="MHPJ01000010">
    <property type="protein sequence ID" value="OGZ78989.1"/>
    <property type="molecule type" value="Genomic_DNA"/>
</dbReference>
<organism evidence="7 8">
    <name type="scientific">Candidatus Staskawiczbacteria bacterium RIFOXYB1_FULL_37_44</name>
    <dbReference type="NCBI Taxonomy" id="1802223"/>
    <lineage>
        <taxon>Bacteria</taxon>
        <taxon>Candidatus Staskawicziibacteriota</taxon>
    </lineage>
</organism>
<keyword evidence="4" id="KW-0547">Nucleotide-binding</keyword>
<dbReference type="Pfam" id="PF01934">
    <property type="entry name" value="HepT-like"/>
    <property type="match status" value="1"/>
</dbReference>
<dbReference type="AlphaFoldDB" id="A0A1G2IVU1"/>
<comment type="similarity">
    <text evidence="6">Belongs to the HepT RNase toxin family.</text>
</comment>
<evidence type="ECO:0000256" key="5">
    <source>
        <dbReference type="ARBA" id="ARBA00022801"/>
    </source>
</evidence>
<keyword evidence="5" id="KW-0378">Hydrolase</keyword>
<comment type="caution">
    <text evidence="7">The sequence shown here is derived from an EMBL/GenBank/DDBJ whole genome shotgun (WGS) entry which is preliminary data.</text>
</comment>
<evidence type="ECO:0000256" key="2">
    <source>
        <dbReference type="ARBA" id="ARBA00022649"/>
    </source>
</evidence>
<protein>
    <recommendedName>
        <fullName evidence="9">DUF86 domain-containing protein</fullName>
    </recommendedName>
</protein>
<dbReference type="GO" id="GO:0016787">
    <property type="term" value="F:hydrolase activity"/>
    <property type="evidence" value="ECO:0007669"/>
    <property type="project" value="UniProtKB-KW"/>
</dbReference>
<dbReference type="InterPro" id="IPR008201">
    <property type="entry name" value="HepT-like"/>
</dbReference>
<dbReference type="GO" id="GO:0110001">
    <property type="term" value="C:toxin-antitoxin complex"/>
    <property type="evidence" value="ECO:0007669"/>
    <property type="project" value="InterPro"/>
</dbReference>
<dbReference type="Gene3D" id="1.20.120.580">
    <property type="entry name" value="bsu32300-like"/>
    <property type="match status" value="1"/>
</dbReference>
<gene>
    <name evidence="7" type="ORF">A2358_04610</name>
</gene>
<dbReference type="InterPro" id="IPR037038">
    <property type="entry name" value="HepT-like_sf"/>
</dbReference>
<evidence type="ECO:0000256" key="3">
    <source>
        <dbReference type="ARBA" id="ARBA00022722"/>
    </source>
</evidence>
<name>A0A1G2IVU1_9BACT</name>
<dbReference type="GO" id="GO:0000166">
    <property type="term" value="F:nucleotide binding"/>
    <property type="evidence" value="ECO:0007669"/>
    <property type="project" value="UniProtKB-KW"/>
</dbReference>
<reference evidence="7 8" key="1">
    <citation type="journal article" date="2016" name="Nat. Commun.">
        <title>Thousands of microbial genomes shed light on interconnected biogeochemical processes in an aquifer system.</title>
        <authorList>
            <person name="Anantharaman K."/>
            <person name="Brown C.T."/>
            <person name="Hug L.A."/>
            <person name="Sharon I."/>
            <person name="Castelle C.J."/>
            <person name="Probst A.J."/>
            <person name="Thomas B.C."/>
            <person name="Singh A."/>
            <person name="Wilkins M.J."/>
            <person name="Karaoz U."/>
            <person name="Brodie E.L."/>
            <person name="Williams K.H."/>
            <person name="Hubbard S.S."/>
            <person name="Banfield J.F."/>
        </authorList>
    </citation>
    <scope>NUCLEOTIDE SEQUENCE [LARGE SCALE GENOMIC DNA]</scope>
</reference>
<dbReference type="PANTHER" id="PTHR34139:SF1">
    <property type="entry name" value="RNASE MJ1380-RELATED"/>
    <property type="match status" value="1"/>
</dbReference>
<proteinExistence type="inferred from homology"/>
<keyword evidence="2" id="KW-1277">Toxin-antitoxin system</keyword>
<dbReference type="STRING" id="1802223.A2358_04610"/>
<dbReference type="InterPro" id="IPR051813">
    <property type="entry name" value="HepT_RNase_toxin"/>
</dbReference>
<keyword evidence="1" id="KW-0597">Phosphoprotein</keyword>
<dbReference type="PANTHER" id="PTHR34139">
    <property type="entry name" value="UPF0331 PROTEIN MJ0127"/>
    <property type="match status" value="1"/>
</dbReference>
<evidence type="ECO:0000313" key="7">
    <source>
        <dbReference type="EMBL" id="OGZ78989.1"/>
    </source>
</evidence>